<evidence type="ECO:0000313" key="4">
    <source>
        <dbReference type="Proteomes" id="UP000247409"/>
    </source>
</evidence>
<protein>
    <submittedName>
        <fullName evidence="3">Retinol dehydrogenase 12</fullName>
    </submittedName>
</protein>
<keyword evidence="4" id="KW-1185">Reference proteome</keyword>
<dbReference type="PRINTS" id="PR00081">
    <property type="entry name" value="GDHRDH"/>
</dbReference>
<evidence type="ECO:0000313" key="3">
    <source>
        <dbReference type="EMBL" id="PXF41597.1"/>
    </source>
</evidence>
<dbReference type="STRING" id="448386.A0A2V3IHP0"/>
<proteinExistence type="inferred from homology"/>
<gene>
    <name evidence="3" type="ORF">BWQ96_08684</name>
</gene>
<dbReference type="InterPro" id="IPR036291">
    <property type="entry name" value="NAD(P)-bd_dom_sf"/>
</dbReference>
<dbReference type="GO" id="GO:0016491">
    <property type="term" value="F:oxidoreductase activity"/>
    <property type="evidence" value="ECO:0007669"/>
    <property type="project" value="UniProtKB-KW"/>
</dbReference>
<dbReference type="PANTHER" id="PTHR24320:SF148">
    <property type="entry name" value="NAD(P)-BINDING ROSSMANN-FOLD SUPERFAMILY PROTEIN"/>
    <property type="match status" value="1"/>
</dbReference>
<dbReference type="EMBL" id="NBIV01000207">
    <property type="protein sequence ID" value="PXF41597.1"/>
    <property type="molecule type" value="Genomic_DNA"/>
</dbReference>
<dbReference type="InterPro" id="IPR002347">
    <property type="entry name" value="SDR_fam"/>
</dbReference>
<dbReference type="PANTHER" id="PTHR24320">
    <property type="entry name" value="RETINOL DEHYDROGENASE"/>
    <property type="match status" value="1"/>
</dbReference>
<evidence type="ECO:0000256" key="2">
    <source>
        <dbReference type="ARBA" id="ARBA00023002"/>
    </source>
</evidence>
<evidence type="ECO:0000256" key="1">
    <source>
        <dbReference type="ARBA" id="ARBA00006484"/>
    </source>
</evidence>
<comment type="caution">
    <text evidence="3">The sequence shown here is derived from an EMBL/GenBank/DDBJ whole genome shotgun (WGS) entry which is preliminary data.</text>
</comment>
<sequence>MPQSTLQFIVGYVKLTLDTLSQQLVNPKTHAHVVFRADDEYLRGKLAIVTGANTGIGLETARMLAGAGANVVLACRNLDKAQDAAQSIRNVHPSARVEISKLDLSELDSVRAFARWVGKRACHMLVLNAGIMGAEKSNPEAHFMVNHAAHALLSLLLLRNVQRVHGRIVFISSLTLLISDLHLDDMAFNTRRYYWMTAYANSKLSMVLFMRALHKRVGHAVIVNAVHPGEATSDVARYLGKVWMTLHKKVGKLFLLSVAQSARTSVFVAGAQEAQQGCNLFHRVDQIVRIPSRLVGDEDVERLWDVTLRAARVTDEDVSVLNELMAARDNECEGMKL</sequence>
<name>A0A2V3IHP0_9FLOR</name>
<dbReference type="Pfam" id="PF00106">
    <property type="entry name" value="adh_short"/>
    <property type="match status" value="1"/>
</dbReference>
<accession>A0A2V3IHP0</accession>
<dbReference type="Gene3D" id="3.40.50.720">
    <property type="entry name" value="NAD(P)-binding Rossmann-like Domain"/>
    <property type="match status" value="1"/>
</dbReference>
<organism evidence="3 4">
    <name type="scientific">Gracilariopsis chorda</name>
    <dbReference type="NCBI Taxonomy" id="448386"/>
    <lineage>
        <taxon>Eukaryota</taxon>
        <taxon>Rhodophyta</taxon>
        <taxon>Florideophyceae</taxon>
        <taxon>Rhodymeniophycidae</taxon>
        <taxon>Gracilariales</taxon>
        <taxon>Gracilariaceae</taxon>
        <taxon>Gracilariopsis</taxon>
    </lineage>
</organism>
<reference evidence="3 4" key="1">
    <citation type="journal article" date="2018" name="Mol. Biol. Evol.">
        <title>Analysis of the draft genome of the red seaweed Gracilariopsis chorda provides insights into genome size evolution in Rhodophyta.</title>
        <authorList>
            <person name="Lee J."/>
            <person name="Yang E.C."/>
            <person name="Graf L."/>
            <person name="Yang J.H."/>
            <person name="Qiu H."/>
            <person name="Zel Zion U."/>
            <person name="Chan C.X."/>
            <person name="Stephens T.G."/>
            <person name="Weber A.P.M."/>
            <person name="Boo G.H."/>
            <person name="Boo S.M."/>
            <person name="Kim K.M."/>
            <person name="Shin Y."/>
            <person name="Jung M."/>
            <person name="Lee S.J."/>
            <person name="Yim H.S."/>
            <person name="Lee J.H."/>
            <person name="Bhattacharya D."/>
            <person name="Yoon H.S."/>
        </authorList>
    </citation>
    <scope>NUCLEOTIDE SEQUENCE [LARGE SCALE GENOMIC DNA]</scope>
    <source>
        <strain evidence="3 4">SKKU-2015</strain>
        <tissue evidence="3">Whole body</tissue>
    </source>
</reference>
<dbReference type="SUPFAM" id="SSF51735">
    <property type="entry name" value="NAD(P)-binding Rossmann-fold domains"/>
    <property type="match status" value="1"/>
</dbReference>
<dbReference type="AlphaFoldDB" id="A0A2V3IHP0"/>
<keyword evidence="2" id="KW-0560">Oxidoreductase</keyword>
<dbReference type="OrthoDB" id="191139at2759"/>
<dbReference type="Proteomes" id="UP000247409">
    <property type="component" value="Unassembled WGS sequence"/>
</dbReference>
<comment type="similarity">
    <text evidence="1">Belongs to the short-chain dehydrogenases/reductases (SDR) family.</text>
</comment>